<dbReference type="InterPro" id="IPR026838">
    <property type="entry name" value="YheC/D"/>
</dbReference>
<keyword evidence="4" id="KW-1185">Reference proteome</keyword>
<keyword evidence="1" id="KW-0067">ATP-binding</keyword>
<dbReference type="GO" id="GO:0046872">
    <property type="term" value="F:metal ion binding"/>
    <property type="evidence" value="ECO:0007669"/>
    <property type="project" value="InterPro"/>
</dbReference>
<protein>
    <submittedName>
        <fullName evidence="3">YheC/YheD family protein</fullName>
    </submittedName>
</protein>
<dbReference type="Pfam" id="PF14398">
    <property type="entry name" value="ATPgrasp_YheCD"/>
    <property type="match status" value="1"/>
</dbReference>
<dbReference type="InterPro" id="IPR011761">
    <property type="entry name" value="ATP-grasp"/>
</dbReference>
<gene>
    <name evidence="3" type="ORF">IDH45_17350</name>
</gene>
<dbReference type="PROSITE" id="PS50975">
    <property type="entry name" value="ATP_GRASP"/>
    <property type="match status" value="1"/>
</dbReference>
<dbReference type="AlphaFoldDB" id="A0A927H140"/>
<proteinExistence type="predicted"/>
<sequence>MTSTKMTIHVQNMGGMLQDHTIVLGDRAVRQSKIPTSGTVTLKFGASKQQVKVVSASHLDGLRIGEPLARRLGVHHGAHVGVSYRASSKTLSLGPLIGVLMSRVYSGTPDRPFGTNTGFCKELVDACHTYGALVYFFTPGDISSGQQSLEGWTYYGRWRKSSFPIPDVVYNRLTTRKLENMPSVQHFMKEVKSRYGNYVFNETYLDKTDVFDALKQDSSLTRYLPESHLFKNYQMLKSMTARHPIVFLKPITGSLGKGIIRISRLAGQSYMCQSTSLNGTVRQSFPSIDALFSSLSGKLKQRRYQIQQGLHLIETGGRPVDFRALVQRGPQCVWGVTSVVARIAGSNHFVSNLARGGTLSRVKEALQKTNLSAAQQRAVNTHLRKAALDIAKGIESHIKGHFGELGVDLAVDSHGKVWLLEVNSKPSKNDGTPLSEGAIRPSVKMTVQYARYLAGF</sequence>
<accession>A0A927H140</accession>
<name>A0A927H140_9BACL</name>
<evidence type="ECO:0000259" key="2">
    <source>
        <dbReference type="PROSITE" id="PS50975"/>
    </source>
</evidence>
<dbReference type="GO" id="GO:0005524">
    <property type="term" value="F:ATP binding"/>
    <property type="evidence" value="ECO:0007669"/>
    <property type="project" value="UniProtKB-UniRule"/>
</dbReference>
<comment type="caution">
    <text evidence="3">The sequence shown here is derived from an EMBL/GenBank/DDBJ whole genome shotgun (WGS) entry which is preliminary data.</text>
</comment>
<dbReference type="EMBL" id="JACXJA010000022">
    <property type="protein sequence ID" value="MBD2863762.1"/>
    <property type="molecule type" value="Genomic_DNA"/>
</dbReference>
<evidence type="ECO:0000256" key="1">
    <source>
        <dbReference type="PROSITE-ProRule" id="PRU00409"/>
    </source>
</evidence>
<organism evidence="3 4">
    <name type="scientific">Paenibacillus oceani</name>
    <dbReference type="NCBI Taxonomy" id="2772510"/>
    <lineage>
        <taxon>Bacteria</taxon>
        <taxon>Bacillati</taxon>
        <taxon>Bacillota</taxon>
        <taxon>Bacilli</taxon>
        <taxon>Bacillales</taxon>
        <taxon>Paenibacillaceae</taxon>
        <taxon>Paenibacillus</taxon>
    </lineage>
</organism>
<feature type="domain" description="ATP-grasp" evidence="2">
    <location>
        <begin position="214"/>
        <end position="454"/>
    </location>
</feature>
<evidence type="ECO:0000313" key="3">
    <source>
        <dbReference type="EMBL" id="MBD2863762.1"/>
    </source>
</evidence>
<dbReference type="RefSeq" id="WP_190929392.1">
    <property type="nucleotide sequence ID" value="NZ_JACXJA010000022.1"/>
</dbReference>
<dbReference type="SUPFAM" id="SSF56059">
    <property type="entry name" value="Glutathione synthetase ATP-binding domain-like"/>
    <property type="match status" value="1"/>
</dbReference>
<dbReference type="Gene3D" id="3.30.470.20">
    <property type="entry name" value="ATP-grasp fold, B domain"/>
    <property type="match status" value="1"/>
</dbReference>
<dbReference type="Proteomes" id="UP000639396">
    <property type="component" value="Unassembled WGS sequence"/>
</dbReference>
<reference evidence="3" key="1">
    <citation type="submission" date="2020-09" db="EMBL/GenBank/DDBJ databases">
        <title>A novel bacterium of genus Paenibacillus, isolated from South China Sea.</title>
        <authorList>
            <person name="Huang H."/>
            <person name="Mo K."/>
            <person name="Hu Y."/>
        </authorList>
    </citation>
    <scope>NUCLEOTIDE SEQUENCE</scope>
    <source>
        <strain evidence="3">IB182363</strain>
    </source>
</reference>
<evidence type="ECO:0000313" key="4">
    <source>
        <dbReference type="Proteomes" id="UP000639396"/>
    </source>
</evidence>
<keyword evidence="1" id="KW-0547">Nucleotide-binding</keyword>